<gene>
    <name evidence="2" type="ORF">CH360_17795</name>
</gene>
<protein>
    <submittedName>
        <fullName evidence="2">Uncharacterized protein</fullName>
    </submittedName>
</protein>
<keyword evidence="3" id="KW-1185">Reference proteome</keyword>
<dbReference type="Proteomes" id="UP000231962">
    <property type="component" value="Unassembled WGS sequence"/>
</dbReference>
<feature type="compositionally biased region" description="Basic and acidic residues" evidence="1">
    <location>
        <begin position="65"/>
        <end position="81"/>
    </location>
</feature>
<organism evidence="2 3">
    <name type="scientific">Leptospira perolatii</name>
    <dbReference type="NCBI Taxonomy" id="2023191"/>
    <lineage>
        <taxon>Bacteria</taxon>
        <taxon>Pseudomonadati</taxon>
        <taxon>Spirochaetota</taxon>
        <taxon>Spirochaetia</taxon>
        <taxon>Leptospirales</taxon>
        <taxon>Leptospiraceae</taxon>
        <taxon>Leptospira</taxon>
    </lineage>
</organism>
<sequence>LEVSARDRSDILNRTMLDRGRLPYYKSIKWCGADTSVEPGPAKPEAPSETRRETGRKRETHSRRVSQDGERPGARHKDVSA</sequence>
<accession>A0ABX4P4X9</accession>
<evidence type="ECO:0000256" key="1">
    <source>
        <dbReference type="SAM" id="MobiDB-lite"/>
    </source>
</evidence>
<proteinExistence type="predicted"/>
<comment type="caution">
    <text evidence="2">The sequence shown here is derived from an EMBL/GenBank/DDBJ whole genome shotgun (WGS) entry which is preliminary data.</text>
</comment>
<feature type="compositionally biased region" description="Basic and acidic residues" evidence="1">
    <location>
        <begin position="46"/>
        <end position="57"/>
    </location>
</feature>
<dbReference type="EMBL" id="NPDY01000033">
    <property type="protein sequence ID" value="PJZ68114.1"/>
    <property type="molecule type" value="Genomic_DNA"/>
</dbReference>
<feature type="region of interest" description="Disordered" evidence="1">
    <location>
        <begin position="32"/>
        <end position="81"/>
    </location>
</feature>
<evidence type="ECO:0000313" key="3">
    <source>
        <dbReference type="Proteomes" id="UP000231962"/>
    </source>
</evidence>
<evidence type="ECO:0000313" key="2">
    <source>
        <dbReference type="EMBL" id="PJZ68114.1"/>
    </source>
</evidence>
<name>A0ABX4P4X9_9LEPT</name>
<feature type="non-terminal residue" evidence="2">
    <location>
        <position position="1"/>
    </location>
</feature>
<reference evidence="2 3" key="1">
    <citation type="submission" date="2017-07" db="EMBL/GenBank/DDBJ databases">
        <title>Leptospira spp. isolated from tropical soils.</title>
        <authorList>
            <person name="Thibeaux R."/>
            <person name="Iraola G."/>
            <person name="Ferres I."/>
            <person name="Bierque E."/>
            <person name="Girault D."/>
            <person name="Soupe-Gilbert M.-E."/>
            <person name="Picardeau M."/>
            <person name="Goarant C."/>
        </authorList>
    </citation>
    <scope>NUCLEOTIDE SEQUENCE [LARGE SCALE GENOMIC DNA]</scope>
    <source>
        <strain evidence="2 3">FH1-B-C1</strain>
    </source>
</reference>